<feature type="transmembrane region" description="Helical" evidence="2">
    <location>
        <begin position="290"/>
        <end position="307"/>
    </location>
</feature>
<keyword evidence="2" id="KW-1133">Transmembrane helix</keyword>
<protein>
    <submittedName>
        <fullName evidence="3">Uncharacterized protein</fullName>
    </submittedName>
</protein>
<proteinExistence type="predicted"/>
<dbReference type="EnsemblPlants" id="Kaladp0008s0707.1.v1.1">
    <property type="protein sequence ID" value="Kaladp0008s0707.1.v1.1"/>
    <property type="gene ID" value="Kaladp0008s0707.v1.1"/>
</dbReference>
<keyword evidence="4" id="KW-1185">Reference proteome</keyword>
<dbReference type="PANTHER" id="PTHR33625">
    <property type="entry name" value="OS08G0179900 PROTEIN"/>
    <property type="match status" value="1"/>
</dbReference>
<evidence type="ECO:0000256" key="2">
    <source>
        <dbReference type="SAM" id="Phobius"/>
    </source>
</evidence>
<dbReference type="Proteomes" id="UP000594263">
    <property type="component" value="Unplaced"/>
</dbReference>
<dbReference type="Gramene" id="Kaladp0008s0707.1.v1.1">
    <property type="protein sequence ID" value="Kaladp0008s0707.1.v1.1"/>
    <property type="gene ID" value="Kaladp0008s0707.v1.1"/>
</dbReference>
<keyword evidence="2" id="KW-0472">Membrane</keyword>
<sequence length="310" mass="32407">MGGGVMRAAAKVAGVGVVAGGGLRGISVPAEQQVFSASRKSYAPISSAVLSADGSSVAESYQRPSWELEEWEFAGVEEDSSVGELLPRVVFGGAPTKEEAEVATLELKDAIEKVYLGSSDSAVVDGMSLLSHCGHSVSSVTGGHASRSVAKPALQAFKFLSSSPEAQKVVVSVVSDQNVWGAVFKNEAFVEYLESQKGSIAISNEEPEDDQSVVDSGHPSNGDVKCSENSESQQTTDNGSFFTGFIDSVKISVIDLANSVSGFFQNIFRGGESEKKSSDAGDPVMDMTTVGSYIMGLAVMVITVVVLKRV</sequence>
<dbReference type="AlphaFoldDB" id="A0A7N0SW29"/>
<feature type="region of interest" description="Disordered" evidence="1">
    <location>
        <begin position="202"/>
        <end position="235"/>
    </location>
</feature>
<evidence type="ECO:0000313" key="4">
    <source>
        <dbReference type="Proteomes" id="UP000594263"/>
    </source>
</evidence>
<name>A0A7N0SW29_KALFE</name>
<reference evidence="3" key="1">
    <citation type="submission" date="2021-01" db="UniProtKB">
        <authorList>
            <consortium name="EnsemblPlants"/>
        </authorList>
    </citation>
    <scope>IDENTIFICATION</scope>
</reference>
<dbReference type="OMA" id="HAFQAFE"/>
<keyword evidence="2" id="KW-0812">Transmembrane</keyword>
<evidence type="ECO:0000313" key="3">
    <source>
        <dbReference type="EnsemblPlants" id="Kaladp0008s0707.1.v1.1"/>
    </source>
</evidence>
<evidence type="ECO:0000256" key="1">
    <source>
        <dbReference type="SAM" id="MobiDB-lite"/>
    </source>
</evidence>
<organism evidence="3 4">
    <name type="scientific">Kalanchoe fedtschenkoi</name>
    <name type="common">Lavender scallops</name>
    <name type="synonym">South American air plant</name>
    <dbReference type="NCBI Taxonomy" id="63787"/>
    <lineage>
        <taxon>Eukaryota</taxon>
        <taxon>Viridiplantae</taxon>
        <taxon>Streptophyta</taxon>
        <taxon>Embryophyta</taxon>
        <taxon>Tracheophyta</taxon>
        <taxon>Spermatophyta</taxon>
        <taxon>Magnoliopsida</taxon>
        <taxon>eudicotyledons</taxon>
        <taxon>Gunneridae</taxon>
        <taxon>Pentapetalae</taxon>
        <taxon>Saxifragales</taxon>
        <taxon>Crassulaceae</taxon>
        <taxon>Kalanchoe</taxon>
    </lineage>
</organism>
<accession>A0A7N0SW29</accession>
<dbReference type="PANTHER" id="PTHR33625:SF4">
    <property type="entry name" value="OS08G0179900 PROTEIN"/>
    <property type="match status" value="1"/>
</dbReference>